<dbReference type="PANTHER" id="PTHR10963">
    <property type="entry name" value="GLYCOSYL HYDROLASE-RELATED"/>
    <property type="match status" value="1"/>
</dbReference>
<sequence>MASRLSAVFVSLVLAVTSVRAATYSLKDNFVGSSFLTGFTHEAIADPTHGRVNYVDQATALSKNLTYASGNTFIIRADDTTTLSASGPGRNSVRIRSVNTYTTHVAVFDIRHMPQGCSTWPAAWETNESDWPNGGEADIVEGVNDVSPNQGTLHTSAGCTMPSYGSQTGQVAGTDCNANDNGNAGCGVKVNKANSYGPGFNNAGGGYYAMERTNNFIKMWFWTRNGGGAPSDLTSGAASVNTDNWGTPWAWWPNSASCNLASHFNGNNIIINLTLCGDWAGAVFNSDGCSGDCATYVNNNPSAFANAYWNFAAVRVYE</sequence>
<protein>
    <submittedName>
        <fullName evidence="3">Endo-1,3(4)-beta-glucanase</fullName>
    </submittedName>
</protein>
<dbReference type="Gene3D" id="2.60.120.200">
    <property type="match status" value="1"/>
</dbReference>
<dbReference type="PROSITE" id="PS51762">
    <property type="entry name" value="GH16_2"/>
    <property type="match status" value="1"/>
</dbReference>
<dbReference type="STRING" id="1314777.A0A164MQG4"/>
<dbReference type="SUPFAM" id="SSF49899">
    <property type="entry name" value="Concanavalin A-like lectins/glucanases"/>
    <property type="match status" value="1"/>
</dbReference>
<dbReference type="EMBL" id="KV419462">
    <property type="protein sequence ID" value="KZS86934.1"/>
    <property type="molecule type" value="Genomic_DNA"/>
</dbReference>
<evidence type="ECO:0000313" key="3">
    <source>
        <dbReference type="EMBL" id="KZS86934.1"/>
    </source>
</evidence>
<dbReference type="OrthoDB" id="192832at2759"/>
<evidence type="ECO:0000256" key="1">
    <source>
        <dbReference type="SAM" id="SignalP"/>
    </source>
</evidence>
<reference evidence="3 4" key="1">
    <citation type="journal article" date="2016" name="Mol. Biol. Evol.">
        <title>Comparative Genomics of Early-Diverging Mushroom-Forming Fungi Provides Insights into the Origins of Lignocellulose Decay Capabilities.</title>
        <authorList>
            <person name="Nagy L.G."/>
            <person name="Riley R."/>
            <person name="Tritt A."/>
            <person name="Adam C."/>
            <person name="Daum C."/>
            <person name="Floudas D."/>
            <person name="Sun H."/>
            <person name="Yadav J.S."/>
            <person name="Pangilinan J."/>
            <person name="Larsson K.H."/>
            <person name="Matsuura K."/>
            <person name="Barry K."/>
            <person name="Labutti K."/>
            <person name="Kuo R."/>
            <person name="Ohm R.A."/>
            <person name="Bhattacharya S.S."/>
            <person name="Shirouzu T."/>
            <person name="Yoshinaga Y."/>
            <person name="Martin F.M."/>
            <person name="Grigoriev I.V."/>
            <person name="Hibbett D.S."/>
        </authorList>
    </citation>
    <scope>NUCLEOTIDE SEQUENCE [LARGE SCALE GENOMIC DNA]</scope>
    <source>
        <strain evidence="3 4">HHB9708</strain>
    </source>
</reference>
<dbReference type="PANTHER" id="PTHR10963:SF24">
    <property type="entry name" value="GLYCOSIDASE C21B10.07-RELATED"/>
    <property type="match status" value="1"/>
</dbReference>
<dbReference type="InterPro" id="IPR000757">
    <property type="entry name" value="Beta-glucanase-like"/>
</dbReference>
<organism evidence="3 4">
    <name type="scientific">Sistotremastrum niveocremeum HHB9708</name>
    <dbReference type="NCBI Taxonomy" id="1314777"/>
    <lineage>
        <taxon>Eukaryota</taxon>
        <taxon>Fungi</taxon>
        <taxon>Dikarya</taxon>
        <taxon>Basidiomycota</taxon>
        <taxon>Agaricomycotina</taxon>
        <taxon>Agaricomycetes</taxon>
        <taxon>Sistotremastrales</taxon>
        <taxon>Sistotremastraceae</taxon>
        <taxon>Sertulicium</taxon>
        <taxon>Sertulicium niveocremeum</taxon>
    </lineage>
</organism>
<gene>
    <name evidence="3" type="ORF">SISNIDRAFT_447229</name>
</gene>
<dbReference type="InterPro" id="IPR050546">
    <property type="entry name" value="Glycosyl_Hydrlase_16"/>
</dbReference>
<feature type="domain" description="GH16" evidence="2">
    <location>
        <begin position="24"/>
        <end position="288"/>
    </location>
</feature>
<dbReference type="InterPro" id="IPR013320">
    <property type="entry name" value="ConA-like_dom_sf"/>
</dbReference>
<accession>A0A164MQG4</accession>
<dbReference type="Proteomes" id="UP000076722">
    <property type="component" value="Unassembled WGS sequence"/>
</dbReference>
<evidence type="ECO:0000313" key="4">
    <source>
        <dbReference type="Proteomes" id="UP000076722"/>
    </source>
</evidence>
<dbReference type="GO" id="GO:0009251">
    <property type="term" value="P:glucan catabolic process"/>
    <property type="evidence" value="ECO:0007669"/>
    <property type="project" value="TreeGrafter"/>
</dbReference>
<name>A0A164MQG4_9AGAM</name>
<feature type="signal peptide" evidence="1">
    <location>
        <begin position="1"/>
        <end position="21"/>
    </location>
</feature>
<dbReference type="AlphaFoldDB" id="A0A164MQG4"/>
<feature type="chain" id="PRO_5007851812" evidence="1">
    <location>
        <begin position="22"/>
        <end position="318"/>
    </location>
</feature>
<keyword evidence="4" id="KW-1185">Reference proteome</keyword>
<dbReference type="CDD" id="cd02181">
    <property type="entry name" value="GH16_fungal_Lam16A_glucanase"/>
    <property type="match status" value="1"/>
</dbReference>
<proteinExistence type="predicted"/>
<dbReference type="Pfam" id="PF26113">
    <property type="entry name" value="GH16_XgeA"/>
    <property type="match status" value="1"/>
</dbReference>
<dbReference type="GO" id="GO:0004553">
    <property type="term" value="F:hydrolase activity, hydrolyzing O-glycosyl compounds"/>
    <property type="evidence" value="ECO:0007669"/>
    <property type="project" value="InterPro"/>
</dbReference>
<evidence type="ECO:0000259" key="2">
    <source>
        <dbReference type="PROSITE" id="PS51762"/>
    </source>
</evidence>
<keyword evidence="1" id="KW-0732">Signal</keyword>